<sequence>MEKGFINFSFYVPIKFSHFTRSLEIFITKE</sequence>
<name>A0A2P2ILU4_RHIMU</name>
<proteinExistence type="predicted"/>
<protein>
    <submittedName>
        <fullName evidence="1">Uncharacterized protein</fullName>
    </submittedName>
</protein>
<organism evidence="1">
    <name type="scientific">Rhizophora mucronata</name>
    <name type="common">Asiatic mangrove</name>
    <dbReference type="NCBI Taxonomy" id="61149"/>
    <lineage>
        <taxon>Eukaryota</taxon>
        <taxon>Viridiplantae</taxon>
        <taxon>Streptophyta</taxon>
        <taxon>Embryophyta</taxon>
        <taxon>Tracheophyta</taxon>
        <taxon>Spermatophyta</taxon>
        <taxon>Magnoliopsida</taxon>
        <taxon>eudicotyledons</taxon>
        <taxon>Gunneridae</taxon>
        <taxon>Pentapetalae</taxon>
        <taxon>rosids</taxon>
        <taxon>fabids</taxon>
        <taxon>Malpighiales</taxon>
        <taxon>Rhizophoraceae</taxon>
        <taxon>Rhizophora</taxon>
    </lineage>
</organism>
<evidence type="ECO:0000313" key="1">
    <source>
        <dbReference type="EMBL" id="MBW82165.1"/>
    </source>
</evidence>
<accession>A0A2P2ILU4</accession>
<reference evidence="1" key="1">
    <citation type="submission" date="2018-02" db="EMBL/GenBank/DDBJ databases">
        <title>Rhizophora mucronata_Transcriptome.</title>
        <authorList>
            <person name="Meera S.P."/>
            <person name="Sreeshan A."/>
            <person name="Augustine A."/>
        </authorList>
    </citation>
    <scope>NUCLEOTIDE SEQUENCE</scope>
    <source>
        <tissue evidence="1">Leaf</tissue>
    </source>
</reference>
<dbReference type="AlphaFoldDB" id="A0A2P2ILU4"/>
<dbReference type="EMBL" id="GGEC01001682">
    <property type="protein sequence ID" value="MBW82165.1"/>
    <property type="molecule type" value="Transcribed_RNA"/>
</dbReference>